<protein>
    <submittedName>
        <fullName evidence="2">Uncharacterized protein</fullName>
    </submittedName>
</protein>
<evidence type="ECO:0000313" key="2">
    <source>
        <dbReference type="EMBL" id="OLP78815.1"/>
    </source>
</evidence>
<evidence type="ECO:0000256" key="1">
    <source>
        <dbReference type="SAM" id="MobiDB-lite"/>
    </source>
</evidence>
<gene>
    <name evidence="2" type="ORF">AK812_SmicGene40967</name>
</gene>
<organism evidence="2 3">
    <name type="scientific">Symbiodinium microadriaticum</name>
    <name type="common">Dinoflagellate</name>
    <name type="synonym">Zooxanthella microadriatica</name>
    <dbReference type="NCBI Taxonomy" id="2951"/>
    <lineage>
        <taxon>Eukaryota</taxon>
        <taxon>Sar</taxon>
        <taxon>Alveolata</taxon>
        <taxon>Dinophyceae</taxon>
        <taxon>Suessiales</taxon>
        <taxon>Symbiodiniaceae</taxon>
        <taxon>Symbiodinium</taxon>
    </lineage>
</organism>
<feature type="region of interest" description="Disordered" evidence="1">
    <location>
        <begin position="237"/>
        <end position="265"/>
    </location>
</feature>
<dbReference type="AlphaFoldDB" id="A0A1Q9C7F0"/>
<feature type="compositionally biased region" description="Polar residues" evidence="1">
    <location>
        <begin position="245"/>
        <end position="262"/>
    </location>
</feature>
<dbReference type="Proteomes" id="UP000186817">
    <property type="component" value="Unassembled WGS sequence"/>
</dbReference>
<name>A0A1Q9C7F0_SYMMI</name>
<proteinExistence type="predicted"/>
<comment type="caution">
    <text evidence="2">The sequence shown here is derived from an EMBL/GenBank/DDBJ whole genome shotgun (WGS) entry which is preliminary data.</text>
</comment>
<accession>A0A1Q9C7F0</accession>
<dbReference type="EMBL" id="LSRX01001559">
    <property type="protein sequence ID" value="OLP78815.1"/>
    <property type="molecule type" value="Genomic_DNA"/>
</dbReference>
<reference evidence="2 3" key="1">
    <citation type="submission" date="2016-02" db="EMBL/GenBank/DDBJ databases">
        <title>Genome analysis of coral dinoflagellate symbionts highlights evolutionary adaptations to a symbiotic lifestyle.</title>
        <authorList>
            <person name="Aranda M."/>
            <person name="Li Y."/>
            <person name="Liew Y.J."/>
            <person name="Baumgarten S."/>
            <person name="Simakov O."/>
            <person name="Wilson M."/>
            <person name="Piel J."/>
            <person name="Ashoor H."/>
            <person name="Bougouffa S."/>
            <person name="Bajic V.B."/>
            <person name="Ryu T."/>
            <person name="Ravasi T."/>
            <person name="Bayer T."/>
            <person name="Micklem G."/>
            <person name="Kim H."/>
            <person name="Bhak J."/>
            <person name="Lajeunesse T.C."/>
            <person name="Voolstra C.R."/>
        </authorList>
    </citation>
    <scope>NUCLEOTIDE SEQUENCE [LARGE SCALE GENOMIC DNA]</scope>
    <source>
        <strain evidence="2 3">CCMP2467</strain>
    </source>
</reference>
<evidence type="ECO:0000313" key="3">
    <source>
        <dbReference type="Proteomes" id="UP000186817"/>
    </source>
</evidence>
<keyword evidence="3" id="KW-1185">Reference proteome</keyword>
<sequence>MFMRRGWSDDIAVGRRHIFPGTQRVVPVAKLQPLRQPTPTEHTLASTCCHPDAASSEAASVRCGSLQSNAWRCDRRMMTSPSTVYMWSGVSPPIHEMAHHSCGLAEQKLPLKMLCCHGKLAKRQLPLQARSMSTERKLCLFLRPQPQDSVSKLTTASVDICGRQRQGTKRHARHHDLDGSLNEAGQVRAVRRAKARICPSKRHPTTGRFGDDLAIKTTFMHLLKLLEAEDVHASWLERRHRSRPQTHLSRNPKSGTGGQVATSAPAHAHGTHSCIHLLPSRCSFERSCKRPMWLAAKQCLAMRPSDDDLAVYSLHVEWRIPTNTRDGAP</sequence>